<feature type="transmembrane region" description="Helical" evidence="1">
    <location>
        <begin position="42"/>
        <end position="58"/>
    </location>
</feature>
<dbReference type="OrthoDB" id="886983at2"/>
<keyword evidence="3" id="KW-1185">Reference proteome</keyword>
<reference evidence="2 3" key="1">
    <citation type="submission" date="2019-04" db="EMBL/GenBank/DDBJ databases">
        <authorList>
            <person name="Feng G."/>
            <person name="Zhang J."/>
            <person name="Zhu H."/>
        </authorList>
    </citation>
    <scope>NUCLEOTIDE SEQUENCE [LARGE SCALE GENOMIC DNA]</scope>
    <source>
        <strain evidence="2 3">JCM 19491</strain>
    </source>
</reference>
<sequence length="90" mass="10531">MKRFWDPGIERTLLFTLAIFTFVIATYQTLTEGNMEGLYHNYWLYMISFGAIIYYRYLKQRHKEAVAEEEAASKAAAKAQAKSKAKNKKR</sequence>
<proteinExistence type="predicted"/>
<evidence type="ECO:0000256" key="1">
    <source>
        <dbReference type="SAM" id="Phobius"/>
    </source>
</evidence>
<protein>
    <submittedName>
        <fullName evidence="2">Uncharacterized protein</fullName>
    </submittedName>
</protein>
<organism evidence="2 3">
    <name type="scientific">Hymenobacter wooponensis</name>
    <dbReference type="NCBI Taxonomy" id="1525360"/>
    <lineage>
        <taxon>Bacteria</taxon>
        <taxon>Pseudomonadati</taxon>
        <taxon>Bacteroidota</taxon>
        <taxon>Cytophagia</taxon>
        <taxon>Cytophagales</taxon>
        <taxon>Hymenobacteraceae</taxon>
        <taxon>Hymenobacter</taxon>
    </lineage>
</organism>
<feature type="transmembrane region" description="Helical" evidence="1">
    <location>
        <begin position="12"/>
        <end position="30"/>
    </location>
</feature>
<dbReference type="EMBL" id="SRKZ01000007">
    <property type="protein sequence ID" value="TGD78007.1"/>
    <property type="molecule type" value="Genomic_DNA"/>
</dbReference>
<comment type="caution">
    <text evidence="2">The sequence shown here is derived from an EMBL/GenBank/DDBJ whole genome shotgun (WGS) entry which is preliminary data.</text>
</comment>
<name>A0A4Z0MF64_9BACT</name>
<keyword evidence="1" id="KW-0812">Transmembrane</keyword>
<dbReference type="AlphaFoldDB" id="A0A4Z0MF64"/>
<keyword evidence="1" id="KW-0472">Membrane</keyword>
<accession>A0A4Z0MF64</accession>
<dbReference type="RefSeq" id="WP_135532678.1">
    <property type="nucleotide sequence ID" value="NZ_SRKZ01000007.1"/>
</dbReference>
<gene>
    <name evidence="2" type="ORF">EU557_22235</name>
</gene>
<dbReference type="Proteomes" id="UP000298284">
    <property type="component" value="Unassembled WGS sequence"/>
</dbReference>
<evidence type="ECO:0000313" key="3">
    <source>
        <dbReference type="Proteomes" id="UP000298284"/>
    </source>
</evidence>
<keyword evidence="1" id="KW-1133">Transmembrane helix</keyword>
<evidence type="ECO:0000313" key="2">
    <source>
        <dbReference type="EMBL" id="TGD78007.1"/>
    </source>
</evidence>